<dbReference type="GO" id="GO:0006508">
    <property type="term" value="P:proteolysis"/>
    <property type="evidence" value="ECO:0007669"/>
    <property type="project" value="InterPro"/>
</dbReference>
<accession>A0AAE1P2Q9</accession>
<feature type="domain" description="Peptidase A2" evidence="3">
    <location>
        <begin position="121"/>
        <end position="160"/>
    </location>
</feature>
<name>A0AAE1P2Q9_9EUCA</name>
<dbReference type="GO" id="GO:0003676">
    <property type="term" value="F:nucleic acid binding"/>
    <property type="evidence" value="ECO:0007669"/>
    <property type="project" value="InterPro"/>
</dbReference>
<evidence type="ECO:0000313" key="5">
    <source>
        <dbReference type="Proteomes" id="UP001292094"/>
    </source>
</evidence>
<keyword evidence="1" id="KW-0863">Zinc-finger</keyword>
<reference evidence="4" key="1">
    <citation type="submission" date="2023-11" db="EMBL/GenBank/DDBJ databases">
        <title>Genome assemblies of two species of porcelain crab, Petrolisthes cinctipes and Petrolisthes manimaculis (Anomura: Porcellanidae).</title>
        <authorList>
            <person name="Angst P."/>
        </authorList>
    </citation>
    <scope>NUCLEOTIDE SEQUENCE</scope>
    <source>
        <strain evidence="4">PB745_02</strain>
        <tissue evidence="4">Gill</tissue>
    </source>
</reference>
<feature type="domain" description="CCHC-type" evidence="2">
    <location>
        <begin position="49"/>
        <end position="64"/>
    </location>
</feature>
<dbReference type="SUPFAM" id="SSF57756">
    <property type="entry name" value="Retrovirus zinc finger-like domains"/>
    <property type="match status" value="1"/>
</dbReference>
<dbReference type="InterPro" id="IPR001995">
    <property type="entry name" value="Peptidase_A2_cat"/>
</dbReference>
<dbReference type="InterPro" id="IPR036875">
    <property type="entry name" value="Znf_CCHC_sf"/>
</dbReference>
<dbReference type="PROSITE" id="PS50158">
    <property type="entry name" value="ZF_CCHC"/>
    <property type="match status" value="1"/>
</dbReference>
<gene>
    <name evidence="4" type="ORF">Pmani_028150</name>
</gene>
<evidence type="ECO:0000313" key="4">
    <source>
        <dbReference type="EMBL" id="KAK4299575.1"/>
    </source>
</evidence>
<dbReference type="PROSITE" id="PS50175">
    <property type="entry name" value="ASP_PROT_RETROV"/>
    <property type="match status" value="1"/>
</dbReference>
<evidence type="ECO:0000256" key="1">
    <source>
        <dbReference type="PROSITE-ProRule" id="PRU00047"/>
    </source>
</evidence>
<organism evidence="4 5">
    <name type="scientific">Petrolisthes manimaculis</name>
    <dbReference type="NCBI Taxonomy" id="1843537"/>
    <lineage>
        <taxon>Eukaryota</taxon>
        <taxon>Metazoa</taxon>
        <taxon>Ecdysozoa</taxon>
        <taxon>Arthropoda</taxon>
        <taxon>Crustacea</taxon>
        <taxon>Multicrustacea</taxon>
        <taxon>Malacostraca</taxon>
        <taxon>Eumalacostraca</taxon>
        <taxon>Eucarida</taxon>
        <taxon>Decapoda</taxon>
        <taxon>Pleocyemata</taxon>
        <taxon>Anomura</taxon>
        <taxon>Galatheoidea</taxon>
        <taxon>Porcellanidae</taxon>
        <taxon>Petrolisthes</taxon>
    </lineage>
</organism>
<dbReference type="PANTHER" id="PTHR46888">
    <property type="entry name" value="ZINC KNUCKLE DOMAINCONTAINING PROTEIN-RELATED"/>
    <property type="match status" value="1"/>
</dbReference>
<dbReference type="AlphaFoldDB" id="A0AAE1P2Q9"/>
<sequence length="346" mass="37275">MDFVAQNTGAVVGSCNCQSTCPNNVTQIFKSINDSRNLEFSQGKSSVTCLNCKKPGHVTARCPKLLKKEQTPKHTTLSFSSTGPPDHTIPETIQCDIDRSFKPTIFDGYVSVSDNGETYPIRILRDTAASQSVILKDSLPVEDGLYTGESVLLEGSGGTVSVPLCRLWLQAGIVSNFVTVGVKDSLPISDVTFILGNDIAGEKIVPNPVVCPVPTKDNNNTTEIKKEYPELFPSSVVTRSLVKANGDTNDTTISNSSSVSEELQDFGINGLFSPERNLGPSGSKSGEQIEDNIVSKVPVTRDELVKTPKLDSLSSIFTKAVDEPEALGTQTSFFLNSSVLMRKFIS</sequence>
<evidence type="ECO:0008006" key="6">
    <source>
        <dbReference type="Google" id="ProtNLM"/>
    </source>
</evidence>
<comment type="caution">
    <text evidence="4">The sequence shown here is derived from an EMBL/GenBank/DDBJ whole genome shotgun (WGS) entry which is preliminary data.</text>
</comment>
<protein>
    <recommendedName>
        <fullName evidence="6">CCHC-type domain-containing protein</fullName>
    </recommendedName>
</protein>
<evidence type="ECO:0000259" key="3">
    <source>
        <dbReference type="PROSITE" id="PS50175"/>
    </source>
</evidence>
<dbReference type="GO" id="GO:0008270">
    <property type="term" value="F:zinc ion binding"/>
    <property type="evidence" value="ECO:0007669"/>
    <property type="project" value="UniProtKB-KW"/>
</dbReference>
<dbReference type="InterPro" id="IPR001878">
    <property type="entry name" value="Znf_CCHC"/>
</dbReference>
<dbReference type="Gene3D" id="4.10.60.10">
    <property type="entry name" value="Zinc finger, CCHC-type"/>
    <property type="match status" value="1"/>
</dbReference>
<evidence type="ECO:0000259" key="2">
    <source>
        <dbReference type="PROSITE" id="PS50158"/>
    </source>
</evidence>
<dbReference type="Proteomes" id="UP001292094">
    <property type="component" value="Unassembled WGS sequence"/>
</dbReference>
<keyword evidence="5" id="KW-1185">Reference proteome</keyword>
<dbReference type="GO" id="GO:0004190">
    <property type="term" value="F:aspartic-type endopeptidase activity"/>
    <property type="evidence" value="ECO:0007669"/>
    <property type="project" value="InterPro"/>
</dbReference>
<keyword evidence="1" id="KW-0479">Metal-binding</keyword>
<dbReference type="EMBL" id="JAWZYT010003211">
    <property type="protein sequence ID" value="KAK4299575.1"/>
    <property type="molecule type" value="Genomic_DNA"/>
</dbReference>
<dbReference type="PANTHER" id="PTHR46888:SF13">
    <property type="entry name" value="RIBONUCLEASE H"/>
    <property type="match status" value="1"/>
</dbReference>
<proteinExistence type="predicted"/>
<keyword evidence="1" id="KW-0862">Zinc</keyword>